<dbReference type="CDD" id="cd06257">
    <property type="entry name" value="DnaJ"/>
    <property type="match status" value="1"/>
</dbReference>
<feature type="signal peptide" evidence="1">
    <location>
        <begin position="1"/>
        <end position="18"/>
    </location>
</feature>
<dbReference type="SMART" id="SM00271">
    <property type="entry name" value="DnaJ"/>
    <property type="match status" value="1"/>
</dbReference>
<dbReference type="SUPFAM" id="SSF46565">
    <property type="entry name" value="Chaperone J-domain"/>
    <property type="match status" value="1"/>
</dbReference>
<dbReference type="InterPro" id="IPR036869">
    <property type="entry name" value="J_dom_sf"/>
</dbReference>
<dbReference type="PRINTS" id="PR00625">
    <property type="entry name" value="JDOMAIN"/>
</dbReference>
<dbReference type="InterPro" id="IPR053025">
    <property type="entry name" value="Mito_ATP_Synthase-Asso"/>
</dbReference>
<evidence type="ECO:0000313" key="3">
    <source>
        <dbReference type="EnsemblMetazoa" id="GBRI009865-PA"/>
    </source>
</evidence>
<keyword evidence="1" id="KW-0732">Signal</keyword>
<evidence type="ECO:0000259" key="2">
    <source>
        <dbReference type="PROSITE" id="PS50076"/>
    </source>
</evidence>
<dbReference type="Proteomes" id="UP000091820">
    <property type="component" value="Unassembled WGS sequence"/>
</dbReference>
<protein>
    <submittedName>
        <fullName evidence="3">J domain-containing protein</fullName>
    </submittedName>
</protein>
<dbReference type="STRING" id="37001.A0A1A9W8C0"/>
<dbReference type="InterPro" id="IPR018253">
    <property type="entry name" value="DnaJ_domain_CS"/>
</dbReference>
<keyword evidence="4" id="KW-1185">Reference proteome</keyword>
<name>A0A1A9W8C0_9MUSC</name>
<dbReference type="Gene3D" id="1.10.287.110">
    <property type="entry name" value="DnaJ domain"/>
    <property type="match status" value="1"/>
</dbReference>
<dbReference type="VEuPathDB" id="VectorBase:GBRI009865"/>
<dbReference type="InterPro" id="IPR001623">
    <property type="entry name" value="DnaJ_domain"/>
</dbReference>
<accession>A0A1A9W8C0</accession>
<organism evidence="3 4">
    <name type="scientific">Glossina brevipalpis</name>
    <dbReference type="NCBI Taxonomy" id="37001"/>
    <lineage>
        <taxon>Eukaryota</taxon>
        <taxon>Metazoa</taxon>
        <taxon>Ecdysozoa</taxon>
        <taxon>Arthropoda</taxon>
        <taxon>Hexapoda</taxon>
        <taxon>Insecta</taxon>
        <taxon>Pterygota</taxon>
        <taxon>Neoptera</taxon>
        <taxon>Endopterygota</taxon>
        <taxon>Diptera</taxon>
        <taxon>Brachycera</taxon>
        <taxon>Muscomorpha</taxon>
        <taxon>Hippoboscoidea</taxon>
        <taxon>Glossinidae</taxon>
        <taxon>Glossina</taxon>
    </lineage>
</organism>
<evidence type="ECO:0000256" key="1">
    <source>
        <dbReference type="SAM" id="SignalP"/>
    </source>
</evidence>
<feature type="chain" id="PRO_5008400077" evidence="1">
    <location>
        <begin position="19"/>
        <end position="224"/>
    </location>
</feature>
<dbReference type="PANTHER" id="PTHR44873:SF1">
    <property type="entry name" value="DNAJ HOMOLOG SUBFAMILY C MEMBER 30, MITOCHONDRIAL"/>
    <property type="match status" value="1"/>
</dbReference>
<dbReference type="PANTHER" id="PTHR44873">
    <property type="entry name" value="DNAJ HOMOLOG SUBFAMILY C MEMBER 30, MITOCHONDRIAL"/>
    <property type="match status" value="1"/>
</dbReference>
<reference evidence="4" key="1">
    <citation type="submission" date="2014-03" db="EMBL/GenBank/DDBJ databases">
        <authorList>
            <person name="Aksoy S."/>
            <person name="Warren W."/>
            <person name="Wilson R.K."/>
        </authorList>
    </citation>
    <scope>NUCLEOTIDE SEQUENCE [LARGE SCALE GENOMIC DNA]</scope>
    <source>
        <strain evidence="4">IAEA</strain>
    </source>
</reference>
<dbReference type="Pfam" id="PF00226">
    <property type="entry name" value="DnaJ"/>
    <property type="match status" value="1"/>
</dbReference>
<dbReference type="EnsemblMetazoa" id="GBRI009865-RA">
    <property type="protein sequence ID" value="GBRI009865-PA"/>
    <property type="gene ID" value="GBRI009865"/>
</dbReference>
<dbReference type="PROSITE" id="PS50076">
    <property type="entry name" value="DNAJ_2"/>
    <property type="match status" value="1"/>
</dbReference>
<sequence length="224" mass="25874">MISTRSCLVLRHILAVNATQSSVNFSGNAVLYQNYYEDLGVSRNSTIGEIKTAYYRLSKLYHPDKNQGSEEAAKKFRAINQAYEVLGNYKLRRLYDKGIIHTSHYAQKSHDVDDTEPEIDDPSTKFYKSRFTKSTVLDSEGRTPIYNFDEWSRAHYGKSFERRKAAKAKHDRMTSETKDQKLMSQNEYLLLAIVIFSSLAYYKFATETSYDTPKVKPKGNEKNE</sequence>
<dbReference type="AlphaFoldDB" id="A0A1A9W8C0"/>
<evidence type="ECO:0000313" key="4">
    <source>
        <dbReference type="Proteomes" id="UP000091820"/>
    </source>
</evidence>
<feature type="domain" description="J" evidence="2">
    <location>
        <begin position="34"/>
        <end position="99"/>
    </location>
</feature>
<dbReference type="PROSITE" id="PS00636">
    <property type="entry name" value="DNAJ_1"/>
    <property type="match status" value="1"/>
</dbReference>
<reference evidence="3" key="2">
    <citation type="submission" date="2020-05" db="UniProtKB">
        <authorList>
            <consortium name="EnsemblMetazoa"/>
        </authorList>
    </citation>
    <scope>IDENTIFICATION</scope>
    <source>
        <strain evidence="3">IAEA</strain>
    </source>
</reference>
<proteinExistence type="predicted"/>